<evidence type="ECO:0000256" key="1">
    <source>
        <dbReference type="SAM" id="MobiDB-lite"/>
    </source>
</evidence>
<protein>
    <submittedName>
        <fullName evidence="2">DUF4912 domain-containing protein</fullName>
    </submittedName>
</protein>
<dbReference type="InterPro" id="IPR036388">
    <property type="entry name" value="WH-like_DNA-bd_sf"/>
</dbReference>
<keyword evidence="3" id="KW-1185">Reference proteome</keyword>
<reference evidence="3" key="1">
    <citation type="journal article" date="2019" name="Int. J. Syst. Evol. Microbiol.">
        <title>The Global Catalogue of Microorganisms (GCM) 10K type strain sequencing project: providing services to taxonomists for standard genome sequencing and annotation.</title>
        <authorList>
            <consortium name="The Broad Institute Genomics Platform"/>
            <consortium name="The Broad Institute Genome Sequencing Center for Infectious Disease"/>
            <person name="Wu L."/>
            <person name="Ma J."/>
        </authorList>
    </citation>
    <scope>NUCLEOTIDE SEQUENCE [LARGE SCALE GENOMIC DNA]</scope>
    <source>
        <strain evidence="3">CCUG 55590</strain>
    </source>
</reference>
<sequence length="250" mass="28875">MEEKIVSLKQQGLTLKQIAAELDVPIGKVQYAWRKWRNQQQELEEVVPVKQKSNKKAKAKASGSTSRKQVASAKETVDVKRSPLLEKSPEGYWQLPERYNVDFLHAVVQSPNSVYVCWEVSDLVKETLELQFMRRWEELPKAFRILDVTLLDYASGHANRSYTFDLPEMTNSWFVRPLDPNTTYVFEFGIRTMEGEFLPIVASAPLDTPRAEPVGIGRFAEPVRRWQYGEVESPELLDTLPKYAAYRHVR</sequence>
<evidence type="ECO:0000313" key="2">
    <source>
        <dbReference type="EMBL" id="MFC7389510.1"/>
    </source>
</evidence>
<gene>
    <name evidence="2" type="ORF">ACFQO8_05090</name>
</gene>
<feature type="region of interest" description="Disordered" evidence="1">
    <location>
        <begin position="54"/>
        <end position="74"/>
    </location>
</feature>
<dbReference type="InterPro" id="IPR032585">
    <property type="entry name" value="DUF4912"/>
</dbReference>
<organism evidence="2 3">
    <name type="scientific">Exiguobacterium aestuarii</name>
    <dbReference type="NCBI Taxonomy" id="273527"/>
    <lineage>
        <taxon>Bacteria</taxon>
        <taxon>Bacillati</taxon>
        <taxon>Bacillota</taxon>
        <taxon>Bacilli</taxon>
        <taxon>Bacillales</taxon>
        <taxon>Bacillales Family XII. Incertae Sedis</taxon>
        <taxon>Exiguobacterium</taxon>
    </lineage>
</organism>
<evidence type="ECO:0000313" key="3">
    <source>
        <dbReference type="Proteomes" id="UP001596439"/>
    </source>
</evidence>
<proteinExistence type="predicted"/>
<dbReference type="Proteomes" id="UP001596439">
    <property type="component" value="Unassembled WGS sequence"/>
</dbReference>
<comment type="caution">
    <text evidence="2">The sequence shown here is derived from an EMBL/GenBank/DDBJ whole genome shotgun (WGS) entry which is preliminary data.</text>
</comment>
<accession>A0ABW2PN91</accession>
<dbReference type="EMBL" id="JBHTCE010000001">
    <property type="protein sequence ID" value="MFC7389510.1"/>
    <property type="molecule type" value="Genomic_DNA"/>
</dbReference>
<dbReference type="Pfam" id="PF16258">
    <property type="entry name" value="DUF4912"/>
    <property type="match status" value="1"/>
</dbReference>
<dbReference type="RefSeq" id="WP_214787462.1">
    <property type="nucleotide sequence ID" value="NZ_JANIEL010000022.1"/>
</dbReference>
<dbReference type="Gene3D" id="1.10.10.10">
    <property type="entry name" value="Winged helix-like DNA-binding domain superfamily/Winged helix DNA-binding domain"/>
    <property type="match status" value="1"/>
</dbReference>
<name>A0ABW2PN91_9BACL</name>